<protein>
    <submittedName>
        <fullName evidence="3">NADP-dependent oxidoreductase</fullName>
    </submittedName>
</protein>
<dbReference type="SUPFAM" id="SSF51735">
    <property type="entry name" value="NAD(P)-binding Rossmann-fold domains"/>
    <property type="match status" value="1"/>
</dbReference>
<dbReference type="SUPFAM" id="SSF50129">
    <property type="entry name" value="GroES-like"/>
    <property type="match status" value="1"/>
</dbReference>
<name>A0ABN0X080_9ACTN</name>
<dbReference type="Pfam" id="PF08240">
    <property type="entry name" value="ADH_N"/>
    <property type="match status" value="1"/>
</dbReference>
<evidence type="ECO:0000256" key="1">
    <source>
        <dbReference type="SAM" id="MobiDB-lite"/>
    </source>
</evidence>
<proteinExistence type="predicted"/>
<dbReference type="Pfam" id="PF13602">
    <property type="entry name" value="ADH_zinc_N_2"/>
    <property type="match status" value="1"/>
</dbReference>
<dbReference type="InterPro" id="IPR013154">
    <property type="entry name" value="ADH-like_N"/>
</dbReference>
<feature type="domain" description="Enoyl reductase (ER)" evidence="2">
    <location>
        <begin position="10"/>
        <end position="300"/>
    </location>
</feature>
<organism evidence="3 4">
    <name type="scientific">Actinoallomurus spadix</name>
    <dbReference type="NCBI Taxonomy" id="79912"/>
    <lineage>
        <taxon>Bacteria</taxon>
        <taxon>Bacillati</taxon>
        <taxon>Actinomycetota</taxon>
        <taxon>Actinomycetes</taxon>
        <taxon>Streptosporangiales</taxon>
        <taxon>Thermomonosporaceae</taxon>
        <taxon>Actinoallomurus</taxon>
    </lineage>
</organism>
<reference evidence="3 4" key="1">
    <citation type="journal article" date="2019" name="Int. J. Syst. Evol. Microbiol.">
        <title>The Global Catalogue of Microorganisms (GCM) 10K type strain sequencing project: providing services to taxonomists for standard genome sequencing and annotation.</title>
        <authorList>
            <consortium name="The Broad Institute Genomics Platform"/>
            <consortium name="The Broad Institute Genome Sequencing Center for Infectious Disease"/>
            <person name="Wu L."/>
            <person name="Ma J."/>
        </authorList>
    </citation>
    <scope>NUCLEOTIDE SEQUENCE [LARGE SCALE GENOMIC DNA]</scope>
    <source>
        <strain evidence="3 4">JCM 3146</strain>
    </source>
</reference>
<evidence type="ECO:0000313" key="3">
    <source>
        <dbReference type="EMBL" id="GAA0351586.1"/>
    </source>
</evidence>
<feature type="region of interest" description="Disordered" evidence="1">
    <location>
        <begin position="1"/>
        <end position="23"/>
    </location>
</feature>
<dbReference type="Proteomes" id="UP001501822">
    <property type="component" value="Unassembled WGS sequence"/>
</dbReference>
<dbReference type="SMART" id="SM00829">
    <property type="entry name" value="PKS_ER"/>
    <property type="match status" value="1"/>
</dbReference>
<dbReference type="EMBL" id="BAAABM010000045">
    <property type="protein sequence ID" value="GAA0351586.1"/>
    <property type="molecule type" value="Genomic_DNA"/>
</dbReference>
<dbReference type="Gene3D" id="3.90.180.10">
    <property type="entry name" value="Medium-chain alcohol dehydrogenases, catalytic domain"/>
    <property type="match status" value="1"/>
</dbReference>
<evidence type="ECO:0000259" key="2">
    <source>
        <dbReference type="SMART" id="SM00829"/>
    </source>
</evidence>
<dbReference type="PANTHER" id="PTHR43482">
    <property type="entry name" value="PROTEIN AST1-RELATED"/>
    <property type="match status" value="1"/>
</dbReference>
<evidence type="ECO:0000313" key="4">
    <source>
        <dbReference type="Proteomes" id="UP001501822"/>
    </source>
</evidence>
<gene>
    <name evidence="3" type="ORF">GCM10010151_46530</name>
</gene>
<dbReference type="Gene3D" id="3.40.50.720">
    <property type="entry name" value="NAD(P)-binding Rossmann-like Domain"/>
    <property type="match status" value="1"/>
</dbReference>
<dbReference type="InterPro" id="IPR036291">
    <property type="entry name" value="NAD(P)-bd_dom_sf"/>
</dbReference>
<dbReference type="InterPro" id="IPR020843">
    <property type="entry name" value="ER"/>
</dbReference>
<dbReference type="PANTHER" id="PTHR43482:SF1">
    <property type="entry name" value="PROTEIN AST1-RELATED"/>
    <property type="match status" value="1"/>
</dbReference>
<comment type="caution">
    <text evidence="3">The sequence shown here is derived from an EMBL/GenBank/DDBJ whole genome shotgun (WGS) entry which is preliminary data.</text>
</comment>
<dbReference type="CDD" id="cd05289">
    <property type="entry name" value="MDR_like_2"/>
    <property type="match status" value="1"/>
</dbReference>
<dbReference type="InterPro" id="IPR052585">
    <property type="entry name" value="Lipid_raft_assoc_Zn_ADH"/>
</dbReference>
<accession>A0ABN0X080</accession>
<keyword evidence="4" id="KW-1185">Reference proteome</keyword>
<sequence length="302" mass="30636">MRAITVSEFGAEPELTEQPVPEPGPGEVLVRMNAAGLNPFDWKVIDGAIPDAVFPLIVGTDGAGTVERAGPDVTGVRPGDPVFGQFGDPRRGRGSYAEWAIAPEGAVAPPPQTIALSEAAAVPTAGTTALNLVDRIGDAHRLLIVGATGGVGTFATQLAAARGITVVATATADKADLMLALGAAEIVDHTAGPLAGQPAAPVDAVIDLVSDTEGLRGLLPVVRPGGTVLSPVFAVPEEGLPGVDAANLLNEAGAERLERIAREIDAGRVRVLIGDTVTLPQAPVALARSRAGRARGKTVIVI</sequence>
<dbReference type="InterPro" id="IPR011032">
    <property type="entry name" value="GroES-like_sf"/>
</dbReference>